<dbReference type="GO" id="GO:0016787">
    <property type="term" value="F:hydrolase activity"/>
    <property type="evidence" value="ECO:0007669"/>
    <property type="project" value="UniProtKB-KW"/>
</dbReference>
<dbReference type="PANTHER" id="PTHR33607:SF2">
    <property type="entry name" value="ENDONUCLEASE-1"/>
    <property type="match status" value="1"/>
</dbReference>
<keyword evidence="2" id="KW-0540">Nuclease</keyword>
<dbReference type="AlphaFoldDB" id="A0A6I3LIW2"/>
<proteinExistence type="inferred from homology"/>
<keyword evidence="5" id="KW-1185">Reference proteome</keyword>
<protein>
    <submittedName>
        <fullName evidence="4">Endonuclease</fullName>
    </submittedName>
</protein>
<comment type="similarity">
    <text evidence="1">Belongs to the EndA/NucM nuclease family.</text>
</comment>
<dbReference type="InterPro" id="IPR044925">
    <property type="entry name" value="His-Me_finger_sf"/>
</dbReference>
<name>A0A6I3LIW2_9FLAO</name>
<dbReference type="GO" id="GO:0004519">
    <property type="term" value="F:endonuclease activity"/>
    <property type="evidence" value="ECO:0007669"/>
    <property type="project" value="UniProtKB-KW"/>
</dbReference>
<dbReference type="Pfam" id="PF04231">
    <property type="entry name" value="Endonuclease_1"/>
    <property type="match status" value="1"/>
</dbReference>
<dbReference type="EMBL" id="WMJX01000004">
    <property type="protein sequence ID" value="MTG97120.1"/>
    <property type="molecule type" value="Genomic_DNA"/>
</dbReference>
<gene>
    <name evidence="4" type="ORF">GJV76_03060</name>
</gene>
<organism evidence="4 5">
    <name type="scientific">Myroides albus</name>
    <dbReference type="NCBI Taxonomy" id="2562892"/>
    <lineage>
        <taxon>Bacteria</taxon>
        <taxon>Pseudomonadati</taxon>
        <taxon>Bacteroidota</taxon>
        <taxon>Flavobacteriia</taxon>
        <taxon>Flavobacteriales</taxon>
        <taxon>Flavobacteriaceae</taxon>
        <taxon>Myroides</taxon>
    </lineage>
</organism>
<accession>A0A6I3LIW2</accession>
<sequence>MALKQALTTLVKSTHKKTLSYDGVWGAIKNTDLTPDGRTVYLLYGHKGTNSGKQAYTRGVNANGGNANQWNREHTYAKSLGTPNLGTSGPGADAHHLRASDTGWNSTRGNLKFANGSGLSGKVSGGWYPGDEWRGDVARMMMYMYLRYESRCLPTGVAIGSKNKVDSKMVDLLLEWNAIDPVSEIETQRNEYLGNASNQYGQGNRNPFIDNPYLATLIWGGPTANNLWK</sequence>
<dbReference type="OrthoDB" id="5500612at2"/>
<keyword evidence="4" id="KW-0255">Endonuclease</keyword>
<keyword evidence="3" id="KW-0378">Hydrolase</keyword>
<evidence type="ECO:0000256" key="1">
    <source>
        <dbReference type="ARBA" id="ARBA00006429"/>
    </source>
</evidence>
<reference evidence="4 5" key="1">
    <citation type="submission" date="2019-11" db="EMBL/GenBank/DDBJ databases">
        <title>Genome of Strain BIT-d1.</title>
        <authorList>
            <person name="Yang Y."/>
        </authorList>
    </citation>
    <scope>NUCLEOTIDE SEQUENCE [LARGE SCALE GENOMIC DNA]</scope>
    <source>
        <strain evidence="4 5">BIT-d1</strain>
    </source>
</reference>
<dbReference type="SUPFAM" id="SSF54060">
    <property type="entry name" value="His-Me finger endonucleases"/>
    <property type="match status" value="1"/>
</dbReference>
<evidence type="ECO:0000256" key="2">
    <source>
        <dbReference type="ARBA" id="ARBA00022722"/>
    </source>
</evidence>
<comment type="caution">
    <text evidence="4">The sequence shown here is derived from an EMBL/GenBank/DDBJ whole genome shotgun (WGS) entry which is preliminary data.</text>
</comment>
<evidence type="ECO:0000313" key="4">
    <source>
        <dbReference type="EMBL" id="MTG97120.1"/>
    </source>
</evidence>
<evidence type="ECO:0000313" key="5">
    <source>
        <dbReference type="Proteomes" id="UP000438760"/>
    </source>
</evidence>
<dbReference type="PANTHER" id="PTHR33607">
    <property type="entry name" value="ENDONUCLEASE-1"/>
    <property type="match status" value="1"/>
</dbReference>
<dbReference type="InterPro" id="IPR007346">
    <property type="entry name" value="Endonuclease-I"/>
</dbReference>
<dbReference type="Proteomes" id="UP000438760">
    <property type="component" value="Unassembled WGS sequence"/>
</dbReference>
<evidence type="ECO:0000256" key="3">
    <source>
        <dbReference type="ARBA" id="ARBA00022801"/>
    </source>
</evidence>